<dbReference type="AlphaFoldDB" id="A0A0V0RZE0"/>
<dbReference type="STRING" id="6336.A0A0V0RZE0"/>
<dbReference type="PANTHER" id="PTHR37984">
    <property type="entry name" value="PROTEIN CBG26694"/>
    <property type="match status" value="1"/>
</dbReference>
<feature type="domain" description="Integrase catalytic" evidence="1">
    <location>
        <begin position="1"/>
        <end position="98"/>
    </location>
</feature>
<dbReference type="GO" id="GO:0003676">
    <property type="term" value="F:nucleic acid binding"/>
    <property type="evidence" value="ECO:0007669"/>
    <property type="project" value="InterPro"/>
</dbReference>
<protein>
    <submittedName>
        <fullName evidence="2">Retrovirus-related Pol polyprotein from transposon</fullName>
    </submittedName>
</protein>
<dbReference type="OrthoDB" id="5832112at2759"/>
<dbReference type="Gene3D" id="3.30.420.10">
    <property type="entry name" value="Ribonuclease H-like superfamily/Ribonuclease H"/>
    <property type="match status" value="1"/>
</dbReference>
<dbReference type="PROSITE" id="PS50994">
    <property type="entry name" value="INTEGRASE"/>
    <property type="match status" value="1"/>
</dbReference>
<proteinExistence type="predicted"/>
<dbReference type="InterPro" id="IPR050951">
    <property type="entry name" value="Retrovirus_Pol_polyprotein"/>
</dbReference>
<dbReference type="InterPro" id="IPR001584">
    <property type="entry name" value="Integrase_cat-core"/>
</dbReference>
<gene>
    <name evidence="2" type="primary">POL</name>
    <name evidence="2" type="ORF">T07_9180</name>
</gene>
<dbReference type="GO" id="GO:0015074">
    <property type="term" value="P:DNA integration"/>
    <property type="evidence" value="ECO:0007669"/>
    <property type="project" value="InterPro"/>
</dbReference>
<evidence type="ECO:0000313" key="3">
    <source>
        <dbReference type="Proteomes" id="UP000054630"/>
    </source>
</evidence>
<dbReference type="InterPro" id="IPR012337">
    <property type="entry name" value="RNaseH-like_sf"/>
</dbReference>
<accession>A0A0V0RZE0</accession>
<dbReference type="InterPro" id="IPR036397">
    <property type="entry name" value="RNaseH_sf"/>
</dbReference>
<dbReference type="EMBL" id="JYDL01000056">
    <property type="protein sequence ID" value="KRX19743.1"/>
    <property type="molecule type" value="Genomic_DNA"/>
</dbReference>
<sequence length="98" mass="11131">MEIVIFDILGPVARSKNDNSYIMVVTDYFTRWVEAYALPNYQAETVARKLVQQFVCRFGTLMKPLSDQGAQFQGRLVTELCKLLGIKKNTNNCLPPTV</sequence>
<dbReference type="Pfam" id="PF00665">
    <property type="entry name" value="rve"/>
    <property type="match status" value="1"/>
</dbReference>
<dbReference type="Proteomes" id="UP000054630">
    <property type="component" value="Unassembled WGS sequence"/>
</dbReference>
<name>A0A0V0RZE0_9BILA</name>
<organism evidence="2 3">
    <name type="scientific">Trichinella nelsoni</name>
    <dbReference type="NCBI Taxonomy" id="6336"/>
    <lineage>
        <taxon>Eukaryota</taxon>
        <taxon>Metazoa</taxon>
        <taxon>Ecdysozoa</taxon>
        <taxon>Nematoda</taxon>
        <taxon>Enoplea</taxon>
        <taxon>Dorylaimia</taxon>
        <taxon>Trichinellida</taxon>
        <taxon>Trichinellidae</taxon>
        <taxon>Trichinella</taxon>
    </lineage>
</organism>
<evidence type="ECO:0000313" key="2">
    <source>
        <dbReference type="EMBL" id="KRX19743.1"/>
    </source>
</evidence>
<reference evidence="2 3" key="1">
    <citation type="submission" date="2015-01" db="EMBL/GenBank/DDBJ databases">
        <title>Evolution of Trichinella species and genotypes.</title>
        <authorList>
            <person name="Korhonen P.K."/>
            <person name="Edoardo P."/>
            <person name="Giuseppe L.R."/>
            <person name="Gasser R.B."/>
        </authorList>
    </citation>
    <scope>NUCLEOTIDE SEQUENCE [LARGE SCALE GENOMIC DNA]</scope>
    <source>
        <strain evidence="2">ISS37</strain>
    </source>
</reference>
<comment type="caution">
    <text evidence="2">The sequence shown here is derived from an EMBL/GenBank/DDBJ whole genome shotgun (WGS) entry which is preliminary data.</text>
</comment>
<evidence type="ECO:0000259" key="1">
    <source>
        <dbReference type="PROSITE" id="PS50994"/>
    </source>
</evidence>
<dbReference type="SUPFAM" id="SSF53098">
    <property type="entry name" value="Ribonuclease H-like"/>
    <property type="match status" value="1"/>
</dbReference>
<dbReference type="PANTHER" id="PTHR37984:SF15">
    <property type="entry name" value="INTEGRASE CATALYTIC DOMAIN-CONTAINING PROTEIN"/>
    <property type="match status" value="1"/>
</dbReference>
<keyword evidence="3" id="KW-1185">Reference proteome</keyword>